<protein>
    <recommendedName>
        <fullName evidence="3">Intradiol ring-cleavage dioxygenases domain-containing protein</fullName>
    </recommendedName>
</protein>
<keyword evidence="7" id="KW-1185">Reference proteome</keyword>
<dbReference type="AlphaFoldDB" id="A0A512J2H7"/>
<evidence type="ECO:0000256" key="2">
    <source>
        <dbReference type="SAM" id="SignalP"/>
    </source>
</evidence>
<name>A0A512J2H7_9HYPH</name>
<dbReference type="GO" id="GO:0016702">
    <property type="term" value="F:oxidoreductase activity, acting on single donors with incorporation of molecular oxygen, incorporation of two atoms of oxygen"/>
    <property type="evidence" value="ECO:0007669"/>
    <property type="project" value="InterPro"/>
</dbReference>
<evidence type="ECO:0000313" key="6">
    <source>
        <dbReference type="Proteomes" id="UP000321960"/>
    </source>
</evidence>
<dbReference type="OrthoDB" id="9805815at2"/>
<dbReference type="GO" id="GO:0008199">
    <property type="term" value="F:ferric iron binding"/>
    <property type="evidence" value="ECO:0007669"/>
    <property type="project" value="InterPro"/>
</dbReference>
<dbReference type="Gene3D" id="2.60.130.10">
    <property type="entry name" value="Aromatic compound dioxygenase"/>
    <property type="match status" value="1"/>
</dbReference>
<keyword evidence="2" id="KW-0732">Signal</keyword>
<reference evidence="7" key="2">
    <citation type="journal article" date="2019" name="Int. J. Syst. Evol. Microbiol.">
        <title>The Global Catalogue of Microorganisms (GCM) 10K type strain sequencing project: providing services to taxonomists for standard genome sequencing and annotation.</title>
        <authorList>
            <consortium name="The Broad Institute Genomics Platform"/>
            <consortium name="The Broad Institute Genome Sequencing Center for Infectious Disease"/>
            <person name="Wu L."/>
            <person name="Ma J."/>
        </authorList>
    </citation>
    <scope>NUCLEOTIDE SEQUENCE [LARGE SCALE GENOMIC DNA]</scope>
    <source>
        <strain evidence="7">NBRC 107715</strain>
    </source>
</reference>
<evidence type="ECO:0000256" key="1">
    <source>
        <dbReference type="SAM" id="MobiDB-lite"/>
    </source>
</evidence>
<gene>
    <name evidence="5" type="ORF">GCM10007888_50910</name>
    <name evidence="4" type="ORF">MOX02_22020</name>
</gene>
<sequence length="285" mass="30971">MPLFTSRRSLFAAFGAGAAGLLPRAAISASSAEGEAEVCVLTPQSIEGPFYRDSRLVRADIAEGRAGVPLRLRLRVVEAGSCQPVAGARVDVWHCDAQGLYSGYPGQRDARAVDTSGQTFLRGSQTTDAAGWVTFDTIYPGWYAGRATHIHVKAFLDARTMLTGQIYFPDALNEFLYTQVPAYQGRRAERFIVNANDGIANEEDPHRRAFCAVKEEAERYLATLTLGVDHARDARSGARRESRGGRPERPPPGAGGGPPPELRRPARLTMKNRPAALVPGLRREP</sequence>
<dbReference type="EMBL" id="BSPK01000107">
    <property type="protein sequence ID" value="GLS66708.1"/>
    <property type="molecule type" value="Genomic_DNA"/>
</dbReference>
<reference evidence="5" key="4">
    <citation type="submission" date="2023-01" db="EMBL/GenBank/DDBJ databases">
        <title>Draft genome sequence of Methylobacterium oxalidis strain NBRC 107715.</title>
        <authorList>
            <person name="Sun Q."/>
            <person name="Mori K."/>
        </authorList>
    </citation>
    <scope>NUCLEOTIDE SEQUENCE</scope>
    <source>
        <strain evidence="5">NBRC 107715</strain>
    </source>
</reference>
<evidence type="ECO:0000313" key="4">
    <source>
        <dbReference type="EMBL" id="GEP04164.1"/>
    </source>
</evidence>
<dbReference type="PANTHER" id="PTHR34315">
    <property type="match status" value="1"/>
</dbReference>
<feature type="compositionally biased region" description="Basic and acidic residues" evidence="1">
    <location>
        <begin position="231"/>
        <end position="249"/>
    </location>
</feature>
<evidence type="ECO:0000313" key="7">
    <source>
        <dbReference type="Proteomes" id="UP001156856"/>
    </source>
</evidence>
<dbReference type="RefSeq" id="WP_147025816.1">
    <property type="nucleotide sequence ID" value="NZ_BJZU01000037.1"/>
</dbReference>
<accession>A0A512J2H7</accession>
<dbReference type="Proteomes" id="UP001156856">
    <property type="component" value="Unassembled WGS sequence"/>
</dbReference>
<feature type="region of interest" description="Disordered" evidence="1">
    <location>
        <begin position="231"/>
        <end position="285"/>
    </location>
</feature>
<comment type="caution">
    <text evidence="4">The sequence shown here is derived from an EMBL/GenBank/DDBJ whole genome shotgun (WGS) entry which is preliminary data.</text>
</comment>
<dbReference type="PANTHER" id="PTHR34315:SF1">
    <property type="entry name" value="INTRADIOL RING-CLEAVAGE DIOXYGENASES DOMAIN-CONTAINING PROTEIN-RELATED"/>
    <property type="match status" value="1"/>
</dbReference>
<proteinExistence type="predicted"/>
<dbReference type="Proteomes" id="UP000321960">
    <property type="component" value="Unassembled WGS sequence"/>
</dbReference>
<reference evidence="4 6" key="3">
    <citation type="submission" date="2019-07" db="EMBL/GenBank/DDBJ databases">
        <title>Whole genome shotgun sequence of Methylobacterium oxalidis NBRC 107715.</title>
        <authorList>
            <person name="Hosoyama A."/>
            <person name="Uohara A."/>
            <person name="Ohji S."/>
            <person name="Ichikawa N."/>
        </authorList>
    </citation>
    <scope>NUCLEOTIDE SEQUENCE [LARGE SCALE GENOMIC DNA]</scope>
    <source>
        <strain evidence="4 6">NBRC 107715</strain>
    </source>
</reference>
<reference evidence="5" key="1">
    <citation type="journal article" date="2014" name="Int. J. Syst. Evol. Microbiol.">
        <title>Complete genome of a new Firmicutes species belonging to the dominant human colonic microbiota ('Ruminococcus bicirculans') reveals two chromosomes and a selective capacity to utilize plant glucans.</title>
        <authorList>
            <consortium name="NISC Comparative Sequencing Program"/>
            <person name="Wegmann U."/>
            <person name="Louis P."/>
            <person name="Goesmann A."/>
            <person name="Henrissat B."/>
            <person name="Duncan S.H."/>
            <person name="Flint H.J."/>
        </authorList>
    </citation>
    <scope>NUCLEOTIDE SEQUENCE</scope>
    <source>
        <strain evidence="5">NBRC 107715</strain>
    </source>
</reference>
<feature type="chain" id="PRO_5021921145" description="Intradiol ring-cleavage dioxygenases domain-containing protein" evidence="2">
    <location>
        <begin position="19"/>
        <end position="285"/>
    </location>
</feature>
<dbReference type="InterPro" id="IPR015889">
    <property type="entry name" value="Intradiol_dOase_core"/>
</dbReference>
<feature type="signal peptide" evidence="2">
    <location>
        <begin position="1"/>
        <end position="18"/>
    </location>
</feature>
<dbReference type="CDD" id="cd03457">
    <property type="entry name" value="intradiol_dioxygenase_like"/>
    <property type="match status" value="1"/>
</dbReference>
<dbReference type="InterPro" id="IPR000627">
    <property type="entry name" value="Intradiol_dOase_C"/>
</dbReference>
<feature type="domain" description="Intradiol ring-cleavage dioxygenases" evidence="3">
    <location>
        <begin position="55"/>
        <end position="169"/>
    </location>
</feature>
<evidence type="ECO:0000313" key="5">
    <source>
        <dbReference type="EMBL" id="GLS66708.1"/>
    </source>
</evidence>
<dbReference type="Pfam" id="PF00775">
    <property type="entry name" value="Dioxygenase_C"/>
    <property type="match status" value="1"/>
</dbReference>
<dbReference type="EMBL" id="BJZU01000037">
    <property type="protein sequence ID" value="GEP04164.1"/>
    <property type="molecule type" value="Genomic_DNA"/>
</dbReference>
<dbReference type="SUPFAM" id="SSF49482">
    <property type="entry name" value="Aromatic compound dioxygenase"/>
    <property type="match status" value="1"/>
</dbReference>
<evidence type="ECO:0000259" key="3">
    <source>
        <dbReference type="Pfam" id="PF00775"/>
    </source>
</evidence>
<feature type="compositionally biased region" description="Pro residues" evidence="1">
    <location>
        <begin position="250"/>
        <end position="260"/>
    </location>
</feature>
<organism evidence="4 6">
    <name type="scientific">Methylobacterium oxalidis</name>
    <dbReference type="NCBI Taxonomy" id="944322"/>
    <lineage>
        <taxon>Bacteria</taxon>
        <taxon>Pseudomonadati</taxon>
        <taxon>Pseudomonadota</taxon>
        <taxon>Alphaproteobacteria</taxon>
        <taxon>Hyphomicrobiales</taxon>
        <taxon>Methylobacteriaceae</taxon>
        <taxon>Methylobacterium</taxon>
    </lineage>
</organism>